<evidence type="ECO:0000313" key="2">
    <source>
        <dbReference type="Proteomes" id="UP001055811"/>
    </source>
</evidence>
<proteinExistence type="predicted"/>
<dbReference type="Proteomes" id="UP001055811">
    <property type="component" value="Linkage Group LG08"/>
</dbReference>
<sequence length="307" mass="33736">MMEANVCDVNRLDSDVLLPPRKRLLACLKKQNSDINGNQNPPSTCTPLSKLDTRISYLLRAHLSTDNPSQEEIVEASRSAAEVAVKVAMAARALAEEKAVIASKAMAAAKKALELVAIVDDQETPSSPEQNSKKNKHVEVQMLYNNKKPRLENGKTNDEELARKLHQAINSSPRISKSGVPVPHDLKGHKHKKVSENGRISNGGILGEGISISPSRNDKEVENMTNSKMENGDPSSFGRKRGRMKQKKLPLSICHDRDQSNPKEDHTSKSSLSVGPPPGSNVVERNLWKCQAFKATTCVKQNKVMQL</sequence>
<accession>A0ACB8ZMU8</accession>
<evidence type="ECO:0000313" key="1">
    <source>
        <dbReference type="EMBL" id="KAI3699299.1"/>
    </source>
</evidence>
<comment type="caution">
    <text evidence="1">The sequence shown here is derived from an EMBL/GenBank/DDBJ whole genome shotgun (WGS) entry which is preliminary data.</text>
</comment>
<keyword evidence="2" id="KW-1185">Reference proteome</keyword>
<name>A0ACB8ZMU8_CICIN</name>
<dbReference type="EMBL" id="CM042016">
    <property type="protein sequence ID" value="KAI3699299.1"/>
    <property type="molecule type" value="Genomic_DNA"/>
</dbReference>
<gene>
    <name evidence="1" type="ORF">L2E82_43524</name>
</gene>
<reference evidence="1 2" key="2">
    <citation type="journal article" date="2022" name="Mol. Ecol. Resour.">
        <title>The genomes of chicory, endive, great burdock and yacon provide insights into Asteraceae paleo-polyploidization history and plant inulin production.</title>
        <authorList>
            <person name="Fan W."/>
            <person name="Wang S."/>
            <person name="Wang H."/>
            <person name="Wang A."/>
            <person name="Jiang F."/>
            <person name="Liu H."/>
            <person name="Zhao H."/>
            <person name="Xu D."/>
            <person name="Zhang Y."/>
        </authorList>
    </citation>
    <scope>NUCLEOTIDE SEQUENCE [LARGE SCALE GENOMIC DNA]</scope>
    <source>
        <strain evidence="2">cv. Punajuju</strain>
        <tissue evidence="1">Leaves</tissue>
    </source>
</reference>
<protein>
    <submittedName>
        <fullName evidence="1">Uncharacterized protein</fullName>
    </submittedName>
</protein>
<reference evidence="2" key="1">
    <citation type="journal article" date="2022" name="Mol. Ecol. Resour.">
        <title>The genomes of chicory, endive, great burdock and yacon provide insights into Asteraceae palaeo-polyploidization history and plant inulin production.</title>
        <authorList>
            <person name="Fan W."/>
            <person name="Wang S."/>
            <person name="Wang H."/>
            <person name="Wang A."/>
            <person name="Jiang F."/>
            <person name="Liu H."/>
            <person name="Zhao H."/>
            <person name="Xu D."/>
            <person name="Zhang Y."/>
        </authorList>
    </citation>
    <scope>NUCLEOTIDE SEQUENCE [LARGE SCALE GENOMIC DNA]</scope>
    <source>
        <strain evidence="2">cv. Punajuju</strain>
    </source>
</reference>
<organism evidence="1 2">
    <name type="scientific">Cichorium intybus</name>
    <name type="common">Chicory</name>
    <dbReference type="NCBI Taxonomy" id="13427"/>
    <lineage>
        <taxon>Eukaryota</taxon>
        <taxon>Viridiplantae</taxon>
        <taxon>Streptophyta</taxon>
        <taxon>Embryophyta</taxon>
        <taxon>Tracheophyta</taxon>
        <taxon>Spermatophyta</taxon>
        <taxon>Magnoliopsida</taxon>
        <taxon>eudicotyledons</taxon>
        <taxon>Gunneridae</taxon>
        <taxon>Pentapetalae</taxon>
        <taxon>asterids</taxon>
        <taxon>campanulids</taxon>
        <taxon>Asterales</taxon>
        <taxon>Asteraceae</taxon>
        <taxon>Cichorioideae</taxon>
        <taxon>Cichorieae</taxon>
        <taxon>Cichoriinae</taxon>
        <taxon>Cichorium</taxon>
    </lineage>
</organism>